<dbReference type="OrthoDB" id="427518at2759"/>
<feature type="compositionally biased region" description="Polar residues" evidence="4">
    <location>
        <begin position="1926"/>
        <end position="1945"/>
    </location>
</feature>
<feature type="compositionally biased region" description="Acidic residues" evidence="4">
    <location>
        <begin position="2017"/>
        <end position="2048"/>
    </location>
</feature>
<dbReference type="Gene3D" id="3.40.50.1820">
    <property type="entry name" value="alpha/beta hydrolase"/>
    <property type="match status" value="1"/>
</dbReference>
<feature type="compositionally biased region" description="Basic and acidic residues" evidence="4">
    <location>
        <begin position="1885"/>
        <end position="1896"/>
    </location>
</feature>
<feature type="repeat" description="ANK" evidence="3">
    <location>
        <begin position="953"/>
        <end position="985"/>
    </location>
</feature>
<dbReference type="InterPro" id="IPR002110">
    <property type="entry name" value="Ankyrin_rpt"/>
</dbReference>
<keyword evidence="7" id="KW-1185">Reference proteome</keyword>
<dbReference type="PROSITE" id="PS50297">
    <property type="entry name" value="ANK_REP_REGION"/>
    <property type="match status" value="7"/>
</dbReference>
<feature type="domain" description="Nephrocystin 3-like N-terminal" evidence="5">
    <location>
        <begin position="335"/>
        <end position="516"/>
    </location>
</feature>
<feature type="compositionally biased region" description="Polar residues" evidence="4">
    <location>
        <begin position="1816"/>
        <end position="1831"/>
    </location>
</feature>
<dbReference type="Proteomes" id="UP000701801">
    <property type="component" value="Unassembled WGS sequence"/>
</dbReference>
<dbReference type="PRINTS" id="PR01415">
    <property type="entry name" value="ANKYRIN"/>
</dbReference>
<name>A0A9N9LUI6_9HELO</name>
<dbReference type="SUPFAM" id="SSF53474">
    <property type="entry name" value="alpha/beta-Hydrolases"/>
    <property type="match status" value="1"/>
</dbReference>
<feature type="region of interest" description="Disordered" evidence="4">
    <location>
        <begin position="1997"/>
        <end position="2068"/>
    </location>
</feature>
<dbReference type="Gene3D" id="3.40.50.300">
    <property type="entry name" value="P-loop containing nucleotide triphosphate hydrolases"/>
    <property type="match status" value="1"/>
</dbReference>
<feature type="repeat" description="ANK" evidence="3">
    <location>
        <begin position="1286"/>
        <end position="1318"/>
    </location>
</feature>
<feature type="compositionally biased region" description="Acidic residues" evidence="4">
    <location>
        <begin position="1656"/>
        <end position="1666"/>
    </location>
</feature>
<feature type="compositionally biased region" description="Acidic residues" evidence="4">
    <location>
        <begin position="1849"/>
        <end position="1865"/>
    </location>
</feature>
<feature type="repeat" description="ANK" evidence="3">
    <location>
        <begin position="1478"/>
        <end position="1510"/>
    </location>
</feature>
<proteinExistence type="predicted"/>
<dbReference type="Pfam" id="PF24883">
    <property type="entry name" value="NPHP3_N"/>
    <property type="match status" value="1"/>
</dbReference>
<keyword evidence="1" id="KW-0677">Repeat</keyword>
<dbReference type="Pfam" id="PF12796">
    <property type="entry name" value="Ank_2"/>
    <property type="match status" value="5"/>
</dbReference>
<dbReference type="SUPFAM" id="SSF48403">
    <property type="entry name" value="Ankyrin repeat"/>
    <property type="match status" value="4"/>
</dbReference>
<dbReference type="EMBL" id="CAJVRM010000273">
    <property type="protein sequence ID" value="CAG8978699.1"/>
    <property type="molecule type" value="Genomic_DNA"/>
</dbReference>
<evidence type="ECO:0000313" key="7">
    <source>
        <dbReference type="Proteomes" id="UP000701801"/>
    </source>
</evidence>
<feature type="region of interest" description="Disordered" evidence="4">
    <location>
        <begin position="1813"/>
        <end position="1950"/>
    </location>
</feature>
<dbReference type="InterPro" id="IPR027417">
    <property type="entry name" value="P-loop_NTPase"/>
</dbReference>
<dbReference type="Gene3D" id="1.25.40.20">
    <property type="entry name" value="Ankyrin repeat-containing domain"/>
    <property type="match status" value="3"/>
</dbReference>
<comment type="caution">
    <text evidence="6">The sequence shown here is derived from an EMBL/GenBank/DDBJ whole genome shotgun (WGS) entry which is preliminary data.</text>
</comment>
<keyword evidence="2 3" id="KW-0040">ANK repeat</keyword>
<sequence length="2068" mass="227051">MSTSEQGLVVVAPETEQSDYTIDIVAVPGLGADPKRSFMSDSESNSYSWLKDEKDGVLSTIPGARVMMYHYDSRWLGDGAISQTLYNAAALLLDSLVAKRNDQNRPLMFLAHSLGGLVVAKALILAVSEPERLDRMRIYESFAGGIFFGTPFGGSDEAGRACMVASILQTFKYGKNSALLQNLNPERDSLKELRRDFTKLISKAPSSSIACIYEQRNTNYVKVLGSRLSATTRTSALVVTEQSATLDGASEVRGMACDHRQLNRFDSAKDGRYEVVKVLLKSIEIKGRTVVNKRLKASKFSPIDDVTFGRLSDCLNLVPFRRERIKVESIGGDSRWILEEPKYLRWVSGGSVPGGSTCSPCLWISGCEGLGKSKAALAAVKALEDLEKARTTSEVMVAYFFCDSSPDSSNAENIVKSLMWQLILKQRSLAQHVKRFVSAKNVNSLSFSKLWRSLQDMLRDDACPSVYFVVNNVHFLPSDESTTLEFLGAIKELMDEEVNNPQDPAYTNVKWMILSRDRDYICQVLQRDDGSALRVNLEDGSKDAELRQMLRTDTKARVKALAELKGYSLSLQYFVTSILLQRADNNTRWVEVVCCLLERLPTNHVLVRKTLEELPQDVGKLMNQVWSKALNSEKEDNHTTKEILRTLAIAYEDPTLDELNVLAELSDAADAHETLELVKKCGPLLRIYDASVWGDLGSYRVTFIHEEAKNALLSKNLIGLSNHGNEVLWQHGIIALRSFSYTISQLQPAEEEITWAGSASDEEVDGETKELNSLFPEDAANNAEDDDMDASSLEYPVKYWLRHGNQASPDFVDSLDLKNAFWALESRVRRRWWNSYSRKEDGGMDELKGLTAMHIAAFFGLTPLINSLLADGHADEIFVCDTWDNQPLHWAAERGHVEVMQTLLDHKADMNNGEATGVWTPLHMAASSGQIKAMEFLMSGKNGKVNIDAVAKDDGTALTIALSRNYTKAAKLLLERGANATLMDGDAESPVAIAASWGHEDLIPLLLDKGGAKSLGSKEFGSAVAAAASAGHENIVRMLLPLETENLSRPERKASRQRALDEASKNGFYSIVKLLLETCPQRFSCDVGFAAAAPLGHILVLQELLKYNTHYKGTVVAQTTIDKALYMATDSEQEDIVEALLKYWGANPNAEGEEYGNAVTAAAFDGNDNILEKLVAFHADLNALSGYPLQAAASRGHLETVKLLLKHNASVNAYRPKSDDAYPLQAACVARQIAVARLLLEYGADPNLGGGSWTNPLIAAISNGLGDLTRLLLQKGANPNVFGGSDGSTPLINAAQSLRAEYLETLIQAGANFNQVDPDGDTALIISAYYGDKDCVRLLLDHGADINYPGPHNGSALHAAVTNGHIETCQMLLDRKADPTVRAGPHDTVVQAAIASGSKGCLEAVLGHVGLLRKKGSKLPKLSLKDLQKLKKKYHIDLEGGESGTALHAAATQYDDGCLRLLLRLKPQLHTVPPKKQNAGTALHAAVFAGCNRNARLLLEAGADPNYGAGQHGTILQAAALRCGPELCELLISKGAKIDAWPGKYGSALVAAVVSNYHGHGIETLQFLLEQEFSAEAYRLALEEAFDLKCRDAFKLIWQSIKDKGPKKLAIGMTQLLSRFQVRVRNRKVADIEEEDKNPDFEENVVYHWQYYEDSEPEVEEEEEIPAIENGSAGQTTRGVQEQATGDDTPDLSRTRDVNTQGQTSRSLAQSTPPPTRREMRRQQIVNNSAQTTRSGIVPMPVSAPVSGAELFNSDPAYRQVSQARGGEDGYDDYDDFENGTENINGDVSLTQQQTIRQTTNTEVSSAVLAGHGQAGSVNDESGGQDTMNSSEGDEDQVDGNHHQSDGAQVDEDDQGGQEQEEENSEPIQPEPVEDQSQEASSEFHQAEEHDEEHDVPVSPDIDTPTAEQYIQSDPETITVPYSEDISPSQQYEPPTPFPSTSQNISKKKKSSFGFNRLSRFLEPHEELVHQTYQDPIVPAPEETPKKSSFGLHRFSKFLGGDGAGDEEQVEVRDAVVGEEGEGGEIEDEVEDEAEDGVEDEPEDEPEEAYQQTDPYDQPYDPYGNRGY</sequence>
<feature type="compositionally biased region" description="Polar residues" evidence="4">
    <location>
        <begin position="1906"/>
        <end position="1916"/>
    </location>
</feature>
<dbReference type="PROSITE" id="PS50088">
    <property type="entry name" value="ANK_REPEAT"/>
    <property type="match status" value="8"/>
</dbReference>
<dbReference type="InterPro" id="IPR036770">
    <property type="entry name" value="Ankyrin_rpt-contain_sf"/>
</dbReference>
<feature type="region of interest" description="Disordered" evidence="4">
    <location>
        <begin position="1656"/>
        <end position="1742"/>
    </location>
</feature>
<feature type="repeat" description="ANK" evidence="3">
    <location>
        <begin position="1219"/>
        <end position="1251"/>
    </location>
</feature>
<feature type="repeat" description="ANK" evidence="3">
    <location>
        <begin position="1184"/>
        <end position="1216"/>
    </location>
</feature>
<dbReference type="SMART" id="SM00248">
    <property type="entry name" value="ANK"/>
    <property type="match status" value="18"/>
</dbReference>
<gene>
    <name evidence="6" type="ORF">HYALB_00004682</name>
</gene>
<evidence type="ECO:0000259" key="5">
    <source>
        <dbReference type="Pfam" id="PF24883"/>
    </source>
</evidence>
<dbReference type="PANTHER" id="PTHR24198">
    <property type="entry name" value="ANKYRIN REPEAT AND PROTEIN KINASE DOMAIN-CONTAINING PROTEIN"/>
    <property type="match status" value="1"/>
</dbReference>
<protein>
    <recommendedName>
        <fullName evidence="5">Nephrocystin 3-like N-terminal domain-containing protein</fullName>
    </recommendedName>
</protein>
<feature type="repeat" description="ANK" evidence="3">
    <location>
        <begin position="1352"/>
        <end position="1384"/>
    </location>
</feature>
<evidence type="ECO:0000256" key="3">
    <source>
        <dbReference type="PROSITE-ProRule" id="PRU00023"/>
    </source>
</evidence>
<dbReference type="InterPro" id="IPR056884">
    <property type="entry name" value="NPHP3-like_N"/>
</dbReference>
<organism evidence="6 7">
    <name type="scientific">Hymenoscyphus albidus</name>
    <dbReference type="NCBI Taxonomy" id="595503"/>
    <lineage>
        <taxon>Eukaryota</taxon>
        <taxon>Fungi</taxon>
        <taxon>Dikarya</taxon>
        <taxon>Ascomycota</taxon>
        <taxon>Pezizomycotina</taxon>
        <taxon>Leotiomycetes</taxon>
        <taxon>Helotiales</taxon>
        <taxon>Helotiaceae</taxon>
        <taxon>Hymenoscyphus</taxon>
    </lineage>
</organism>
<feature type="repeat" description="ANK" evidence="3">
    <location>
        <begin position="1319"/>
        <end position="1351"/>
    </location>
</feature>
<dbReference type="PANTHER" id="PTHR24198:SF165">
    <property type="entry name" value="ANKYRIN REPEAT-CONTAINING PROTEIN-RELATED"/>
    <property type="match status" value="1"/>
</dbReference>
<evidence type="ECO:0000256" key="4">
    <source>
        <dbReference type="SAM" id="MobiDB-lite"/>
    </source>
</evidence>
<feature type="compositionally biased region" description="Polar residues" evidence="4">
    <location>
        <begin position="1672"/>
        <end position="1686"/>
    </location>
</feature>
<feature type="repeat" description="ANK" evidence="3">
    <location>
        <begin position="883"/>
        <end position="915"/>
    </location>
</feature>
<evidence type="ECO:0000313" key="6">
    <source>
        <dbReference type="EMBL" id="CAG8978699.1"/>
    </source>
</evidence>
<feature type="compositionally biased region" description="Polar residues" evidence="4">
    <location>
        <begin position="1724"/>
        <end position="1735"/>
    </location>
</feature>
<evidence type="ECO:0000256" key="2">
    <source>
        <dbReference type="ARBA" id="ARBA00023043"/>
    </source>
</evidence>
<evidence type="ECO:0000256" key="1">
    <source>
        <dbReference type="ARBA" id="ARBA00022737"/>
    </source>
</evidence>
<feature type="compositionally biased region" description="Polar residues" evidence="4">
    <location>
        <begin position="1698"/>
        <end position="1711"/>
    </location>
</feature>
<accession>A0A9N9LUI6</accession>
<dbReference type="InterPro" id="IPR029058">
    <property type="entry name" value="AB_hydrolase_fold"/>
</dbReference>
<reference evidence="6" key="1">
    <citation type="submission" date="2021-07" db="EMBL/GenBank/DDBJ databases">
        <authorList>
            <person name="Durling M."/>
        </authorList>
    </citation>
    <scope>NUCLEOTIDE SEQUENCE</scope>
</reference>